<gene>
    <name evidence="1" type="ORF">GN277_27290</name>
</gene>
<dbReference type="Proteomes" id="UP000460412">
    <property type="component" value="Unassembled WGS sequence"/>
</dbReference>
<keyword evidence="2" id="KW-1185">Reference proteome</keyword>
<protein>
    <submittedName>
        <fullName evidence="1">Uncharacterized protein</fullName>
    </submittedName>
</protein>
<evidence type="ECO:0000313" key="1">
    <source>
        <dbReference type="EMBL" id="MXP78902.1"/>
    </source>
</evidence>
<proteinExistence type="predicted"/>
<dbReference type="AlphaFoldDB" id="A0A7X3MMF6"/>
<comment type="caution">
    <text evidence="1">The sequence shown here is derived from an EMBL/GenBank/DDBJ whole genome shotgun (WGS) entry which is preliminary data.</text>
</comment>
<dbReference type="RefSeq" id="WP_159756176.1">
    <property type="nucleotide sequence ID" value="NZ_WUQX01000001.1"/>
</dbReference>
<accession>A0A7X3MMF6</accession>
<reference evidence="1 2" key="1">
    <citation type="submission" date="2019-12" db="EMBL/GenBank/DDBJ databases">
        <title>Sporaefaciens musculi gen. nov., sp. nov., a novel bacterium isolated from the caecum of an obese mouse.</title>
        <authorList>
            <person name="Rasmussen T.S."/>
            <person name="Streidl T."/>
            <person name="Hitch T.C.A."/>
            <person name="Wortmann E."/>
            <person name="Deptula P."/>
            <person name="Hansen M."/>
            <person name="Nielsen D.S."/>
            <person name="Clavel T."/>
            <person name="Vogensen F.K."/>
        </authorList>
    </citation>
    <scope>NUCLEOTIDE SEQUENCE [LARGE SCALE GENOMIC DNA]</scope>
    <source>
        <strain evidence="1 2">WCA-9-b2</strain>
    </source>
</reference>
<sequence length="411" mass="48050">MVLYQQLIHLCREAKEPEKAVCYGYKFEKLLKEMDENKKLWEQQTYGEFCEGYIKTPDHLYGARVDCVACALKLDAQEDAFFFLKRLPWEQGDILCRYYPEFERWKEIYTSSFRKVFSKFWTDASIPSDASNSLREGEALPVYLLFQKALCLLQDNKTDEGGALLLHCMTHPDSDEAYLRKLLLKEAIRHQISVSLLAKQADWDTWVFVAKVVEELPYTLNSRIQACEENLKEDYPFHSLCLKKHRLRQKLSKGFPLWEELIQTLEAYCLCIMEFYRGLYHDEIFEVKNISSLPNEYRFASTVLEALAKLEQMQMPEAVRLLGEALHIMPDMTGVITELFRQAARRMDNPALHAGEEFLKLAGQMKDTLYALLDTSQTVQASQILKQVLPLMPEELELIWIGQELIRRRKL</sequence>
<name>A0A7X3MMF6_9FIRM</name>
<evidence type="ECO:0000313" key="2">
    <source>
        <dbReference type="Proteomes" id="UP000460412"/>
    </source>
</evidence>
<dbReference type="EMBL" id="WUQX01000001">
    <property type="protein sequence ID" value="MXP78902.1"/>
    <property type="molecule type" value="Genomic_DNA"/>
</dbReference>
<organism evidence="1 2">
    <name type="scientific">Sporofaciens musculi</name>
    <dbReference type="NCBI Taxonomy" id="2681861"/>
    <lineage>
        <taxon>Bacteria</taxon>
        <taxon>Bacillati</taxon>
        <taxon>Bacillota</taxon>
        <taxon>Clostridia</taxon>
        <taxon>Lachnospirales</taxon>
        <taxon>Lachnospiraceae</taxon>
        <taxon>Sporofaciens</taxon>
    </lineage>
</organism>